<protein>
    <recommendedName>
        <fullName evidence="3">Integrase catalytic domain-containing protein</fullName>
    </recommendedName>
</protein>
<sequence length="683" mass="78711">MPHYLGQTLVVTKDELVPRFWSCYDNLGKELSRYKNKQYGIKRAMLGGNGRQLLILFDSLSKEVQEAIGDPRQPQHILENYYKIDTEAVDFYNNKFQYPDGSYLLPATIEKNIINASMLQAVIKLEAARESERIAKGGSMRGIADTLYTDAHSFNAILLKKFDVEHTLNGNLRRFKQQLKAFKEDSYKSLIKDAEGNIKKNALKRDSQTDQLLNNLFAGRGHKPNATDIAKEYEAFLNGYIEVVNEESAELYDPKQFKPLSPSTISLYLRSYESKIGTYAKRSGDRQKLMQGFIPYESLEQPTFAGSMISIDDRQPPFKYENGQRMWWYLGIDLASEAITAWAYGKTKEELIQNFYRQLVRNYHEWGMHLPDALECESSLNSSFKNTFLQDGYMFQNVQIHPNSARSKRIERYYRDLRYGIEKEQEGWIARPFALSESNQTGSTQVPLVPYEKLVQQSFANIVTWNNMPNGQNKSISRFEYFQNHQHPNLKPTNYKSFLKYLGEKTKSSCKAGLMKLQNSEWVLGDDGDIYTGENLIRLLKVVEGKDIDIYWLDDNKGDVLKALIYDSTGRYICEALPKPIGAKAPIEATAKHIDAREIMSRYRNTVTAYMQMQKNSIDRVTVIDNRKKTISDTFTIPGIEKFVPRLDTVEEIESHNEDEEFTYTPQTNKASGLMSTFFKQTL</sequence>
<dbReference type="RefSeq" id="WP_128387953.1">
    <property type="nucleotide sequence ID" value="NZ_SBII01000001.1"/>
</dbReference>
<accession>A0A444HEH5</accession>
<dbReference type="AlphaFoldDB" id="A0A444HEH5"/>
<proteinExistence type="predicted"/>
<dbReference type="Proteomes" id="UP000287527">
    <property type="component" value="Unassembled WGS sequence"/>
</dbReference>
<evidence type="ECO:0000313" key="1">
    <source>
        <dbReference type="EMBL" id="RWX03397.1"/>
    </source>
</evidence>
<reference evidence="1 2" key="1">
    <citation type="submission" date="2019-01" db="EMBL/GenBank/DDBJ databases">
        <title>Flavobacterium sp. nov.,isolated from freshwater.</title>
        <authorList>
            <person name="Zhang R."/>
            <person name="Du Z.-J."/>
        </authorList>
    </citation>
    <scope>NUCLEOTIDE SEQUENCE [LARGE SCALE GENOMIC DNA]</scope>
    <source>
        <strain evidence="1 2">1E403</strain>
    </source>
</reference>
<gene>
    <name evidence="1" type="ORF">EPI11_00260</name>
</gene>
<organism evidence="1 2">
    <name type="scientific">Flavobacterium cerinum</name>
    <dbReference type="NCBI Taxonomy" id="2502784"/>
    <lineage>
        <taxon>Bacteria</taxon>
        <taxon>Pseudomonadati</taxon>
        <taxon>Bacteroidota</taxon>
        <taxon>Flavobacteriia</taxon>
        <taxon>Flavobacteriales</taxon>
        <taxon>Flavobacteriaceae</taxon>
        <taxon>Flavobacterium</taxon>
    </lineage>
</organism>
<dbReference type="OrthoDB" id="612554at2"/>
<name>A0A444HEH5_9FLAO</name>
<comment type="caution">
    <text evidence="1">The sequence shown here is derived from an EMBL/GenBank/DDBJ whole genome shotgun (WGS) entry which is preliminary data.</text>
</comment>
<evidence type="ECO:0008006" key="3">
    <source>
        <dbReference type="Google" id="ProtNLM"/>
    </source>
</evidence>
<evidence type="ECO:0000313" key="2">
    <source>
        <dbReference type="Proteomes" id="UP000287527"/>
    </source>
</evidence>
<keyword evidence="2" id="KW-1185">Reference proteome</keyword>
<dbReference type="EMBL" id="SBII01000001">
    <property type="protein sequence ID" value="RWX03397.1"/>
    <property type="molecule type" value="Genomic_DNA"/>
</dbReference>